<dbReference type="KEGG" id="cwa:CwatDRAFT_2076"/>
<protein>
    <recommendedName>
        <fullName evidence="3">Transposase</fullName>
    </recommendedName>
</protein>
<reference evidence="1" key="2">
    <citation type="submission" date="2005-06" db="EMBL/GenBank/DDBJ databases">
        <title>Sequencing of the draft genome and assembly of Crocosphaera watsonii WH 8501.</title>
        <authorList>
            <consortium name="US DOE Joint Genome Institute (JGI-PGF)"/>
            <person name="Copeland A."/>
            <person name="Lucas S."/>
            <person name="Lapidus A."/>
            <person name="Barry K."/>
            <person name="Detter C."/>
            <person name="Glavina T."/>
            <person name="Hammon N."/>
            <person name="Israni S."/>
            <person name="Pitluck S."/>
            <person name="Richardson P."/>
        </authorList>
    </citation>
    <scope>NUCLEOTIDE SEQUENCE [LARGE SCALE GENOMIC DNA]</scope>
    <source>
        <strain evidence="1">WH 8501</strain>
    </source>
</reference>
<dbReference type="Proteomes" id="UP000003922">
    <property type="component" value="Unassembled WGS sequence"/>
</dbReference>
<name>Q4C038_CROWT</name>
<sequence length="111" mass="13161">MTLIISDRCLSLKLLIFKLICQCVTPSKYNPIERFWGILERHWNGTLLRNAQTMLAWVKTMTWKGLNPIVKLSKKVYQKGISLTKKEMKEIEKRLERNPHLPKWDILIRPS</sequence>
<accession>Q4C038</accession>
<reference evidence="1" key="1">
    <citation type="submission" date="2004-02" db="EMBL/GenBank/DDBJ databases">
        <authorList>
            <consortium name="DOE Joint Genome Institute"/>
        </authorList>
    </citation>
    <scope>NUCLEOTIDE SEQUENCE [LARGE SCALE GENOMIC DNA]</scope>
    <source>
        <strain evidence="1">WH 8501</strain>
    </source>
</reference>
<dbReference type="AlphaFoldDB" id="Q4C038"/>
<evidence type="ECO:0008006" key="3">
    <source>
        <dbReference type="Google" id="ProtNLM"/>
    </source>
</evidence>
<reference evidence="1" key="3">
    <citation type="submission" date="2016-12" db="EMBL/GenBank/DDBJ databases">
        <title>Annotation of the draft genome assembly of Crocosphaera watsonii WH 8501.</title>
        <authorList>
            <consortium name="US DOE Joint Genome Institute (JGI-ORNL)"/>
            <person name="Larimer F."/>
            <person name="Land M."/>
        </authorList>
    </citation>
    <scope>NUCLEOTIDE SEQUENCE</scope>
    <source>
        <strain evidence="1">WH 8501</strain>
    </source>
</reference>
<dbReference type="Pfam" id="PF07592">
    <property type="entry name" value="DDE_Tnp_ISAZ013"/>
    <property type="match status" value="1"/>
</dbReference>
<organism evidence="1 2">
    <name type="scientific">Crocosphaera watsonii WH 8501</name>
    <dbReference type="NCBI Taxonomy" id="165597"/>
    <lineage>
        <taxon>Bacteria</taxon>
        <taxon>Bacillati</taxon>
        <taxon>Cyanobacteriota</taxon>
        <taxon>Cyanophyceae</taxon>
        <taxon>Oscillatoriophycideae</taxon>
        <taxon>Chroococcales</taxon>
        <taxon>Aphanothecaceae</taxon>
        <taxon>Crocosphaera</taxon>
    </lineage>
</organism>
<keyword evidence="2" id="KW-1185">Reference proteome</keyword>
<proteinExistence type="predicted"/>
<dbReference type="EMBL" id="AADV02000066">
    <property type="protein sequence ID" value="EAM49523.1"/>
    <property type="molecule type" value="Genomic_DNA"/>
</dbReference>
<gene>
    <name evidence="1" type="ORF">CwatDRAFT_2076</name>
</gene>
<comment type="caution">
    <text evidence="1">The sequence shown here is derived from an EMBL/GenBank/DDBJ whole genome shotgun (WGS) entry which is preliminary data.</text>
</comment>
<evidence type="ECO:0000313" key="1">
    <source>
        <dbReference type="EMBL" id="EAM49523.1"/>
    </source>
</evidence>
<dbReference type="RefSeq" id="WP_007306778.1">
    <property type="nucleotide sequence ID" value="NZ_AADV02000066.1"/>
</dbReference>
<evidence type="ECO:0000313" key="2">
    <source>
        <dbReference type="Proteomes" id="UP000003922"/>
    </source>
</evidence>
<dbReference type="InterPro" id="IPR011518">
    <property type="entry name" value="Transposase_36"/>
</dbReference>